<dbReference type="eggNOG" id="COG2971">
    <property type="taxonomic scope" value="Bacteria"/>
</dbReference>
<feature type="domain" description="ATPase BadF/BadG/BcrA/BcrD type" evidence="1">
    <location>
        <begin position="8"/>
        <end position="294"/>
    </location>
</feature>
<dbReference type="STRING" id="158189.SpiBuddy_0243"/>
<dbReference type="RefSeq" id="WP_013605935.1">
    <property type="nucleotide sequence ID" value="NC_015152.1"/>
</dbReference>
<dbReference type="Proteomes" id="UP000008466">
    <property type="component" value="Chromosome"/>
</dbReference>
<proteinExistence type="predicted"/>
<dbReference type="OrthoDB" id="9772633at2"/>
<reference evidence="3" key="1">
    <citation type="submission" date="2011-02" db="EMBL/GenBank/DDBJ databases">
        <title>Complete sequence of Spirochaeta sp. Buddy.</title>
        <authorList>
            <person name="Lucas S."/>
            <person name="Copeland A."/>
            <person name="Lapidus A."/>
            <person name="Cheng J.-F."/>
            <person name="Goodwin L."/>
            <person name="Pitluck S."/>
            <person name="Zeytun A."/>
            <person name="Detter J.C."/>
            <person name="Han C."/>
            <person name="Tapia R."/>
            <person name="Land M."/>
            <person name="Hauser L."/>
            <person name="Kyrpides N."/>
            <person name="Ivanova N."/>
            <person name="Mikhailova N."/>
            <person name="Pagani I."/>
            <person name="Ritalahti K.M."/>
            <person name="Loeffler F.E."/>
            <person name="Woyke T."/>
        </authorList>
    </citation>
    <scope>NUCLEOTIDE SEQUENCE [LARGE SCALE GENOMIC DNA]</scope>
    <source>
        <strain evidence="3">ATCC BAA-1886 / DSM 22777 / Buddy</strain>
    </source>
</reference>
<dbReference type="Pfam" id="PF01869">
    <property type="entry name" value="BcrAD_BadFG"/>
    <property type="match status" value="1"/>
</dbReference>
<dbReference type="PANTHER" id="PTHR43190:SF3">
    <property type="entry name" value="N-ACETYL-D-GLUCOSAMINE KINASE"/>
    <property type="match status" value="1"/>
</dbReference>
<evidence type="ECO:0000313" key="3">
    <source>
        <dbReference type="Proteomes" id="UP000008466"/>
    </source>
</evidence>
<dbReference type="HOGENOM" id="CLU_016274_1_1_12"/>
<organism evidence="2 3">
    <name type="scientific">Sphaerochaeta globosa (strain ATCC BAA-1886 / DSM 22777 / Buddy)</name>
    <name type="common">Spirochaeta sp. (strain Buddy)</name>
    <dbReference type="NCBI Taxonomy" id="158189"/>
    <lineage>
        <taxon>Bacteria</taxon>
        <taxon>Pseudomonadati</taxon>
        <taxon>Spirochaetota</taxon>
        <taxon>Spirochaetia</taxon>
        <taxon>Spirochaetales</taxon>
        <taxon>Sphaerochaetaceae</taxon>
        <taxon>Sphaerochaeta</taxon>
    </lineage>
</organism>
<sequence>MSSPYFFGLDGGGTQSRLAVCDSVGHVVVEVYGGATNLYTGKPEQVAQNLKALFSQVEAYFPFAGGCIGSAGLGREREKALFREMLAVLLPGVPVYLCSDGEILLVGGLAGLEGYALISGTGSLALSRSSDGTLLRAGGFGYLLGDEGSAYWIAHQALIRSLRSLEHRDLNTNMLGSLVEGCSLSKAEDLIAYVHREASKADIAKLAPLVTVFAKEGDPLATDILQCAAKELVALVVSVQNPAITAKELVLAGGVLEKDPLVRPLFMQALREALPQLQIITARGTALAGACLLARTNFSRTSL</sequence>
<dbReference type="SUPFAM" id="SSF53067">
    <property type="entry name" value="Actin-like ATPase domain"/>
    <property type="match status" value="2"/>
</dbReference>
<protein>
    <submittedName>
        <fullName evidence="2">ATPase BadF/BadG/BcrA/BcrD type</fullName>
    </submittedName>
</protein>
<gene>
    <name evidence="2" type="ordered locus">SpiBuddy_0243</name>
</gene>
<evidence type="ECO:0000259" key="1">
    <source>
        <dbReference type="Pfam" id="PF01869"/>
    </source>
</evidence>
<dbReference type="KEGG" id="sbu:SpiBuddy_0243"/>
<dbReference type="InterPro" id="IPR002731">
    <property type="entry name" value="ATPase_BadF"/>
</dbReference>
<dbReference type="AlphaFoldDB" id="F0RXN2"/>
<evidence type="ECO:0000313" key="2">
    <source>
        <dbReference type="EMBL" id="ADY12082.1"/>
    </source>
</evidence>
<keyword evidence="3" id="KW-1185">Reference proteome</keyword>
<dbReference type="InterPro" id="IPR052519">
    <property type="entry name" value="Euk-type_GlcNAc_Kinase"/>
</dbReference>
<dbReference type="InterPro" id="IPR043129">
    <property type="entry name" value="ATPase_NBD"/>
</dbReference>
<dbReference type="EMBL" id="CP002541">
    <property type="protein sequence ID" value="ADY12082.1"/>
    <property type="molecule type" value="Genomic_DNA"/>
</dbReference>
<dbReference type="Gene3D" id="3.30.420.40">
    <property type="match status" value="2"/>
</dbReference>
<dbReference type="PANTHER" id="PTHR43190">
    <property type="entry name" value="N-ACETYL-D-GLUCOSAMINE KINASE"/>
    <property type="match status" value="1"/>
</dbReference>
<name>F0RXN2_SPHGB</name>
<accession>F0RXN2</accession>